<reference evidence="7" key="1">
    <citation type="journal article" date="2019" name="Int. J. Syst. Evol. Microbiol.">
        <title>The Global Catalogue of Microorganisms (GCM) 10K type strain sequencing project: providing services to taxonomists for standard genome sequencing and annotation.</title>
        <authorList>
            <consortium name="The Broad Institute Genomics Platform"/>
            <consortium name="The Broad Institute Genome Sequencing Center for Infectious Disease"/>
            <person name="Wu L."/>
            <person name="Ma J."/>
        </authorList>
    </citation>
    <scope>NUCLEOTIDE SEQUENCE [LARGE SCALE GENOMIC DNA]</scope>
    <source>
        <strain evidence="7">JCM 18410</strain>
    </source>
</reference>
<feature type="domain" description="PucR C-terminal helix-turn-helix" evidence="3">
    <location>
        <begin position="329"/>
        <end position="387"/>
    </location>
</feature>
<feature type="domain" description="CdaR GGDEF-like" evidence="5">
    <location>
        <begin position="167"/>
        <end position="280"/>
    </location>
</feature>
<protein>
    <submittedName>
        <fullName evidence="6">Helix-turn-helix domain-containing protein</fullName>
    </submittedName>
</protein>
<dbReference type="PANTHER" id="PTHR33744:SF1">
    <property type="entry name" value="DNA-BINDING TRANSCRIPTIONAL ACTIVATOR ADER"/>
    <property type="match status" value="1"/>
</dbReference>
<organism evidence="6 7">
    <name type="scientific">Streptomyces similanensis</name>
    <dbReference type="NCBI Taxonomy" id="1274988"/>
    <lineage>
        <taxon>Bacteria</taxon>
        <taxon>Bacillati</taxon>
        <taxon>Actinomycetota</taxon>
        <taxon>Actinomycetes</taxon>
        <taxon>Kitasatosporales</taxon>
        <taxon>Streptomycetaceae</taxon>
        <taxon>Streptomyces</taxon>
    </lineage>
</organism>
<evidence type="ECO:0000259" key="5">
    <source>
        <dbReference type="Pfam" id="PF17853"/>
    </source>
</evidence>
<dbReference type="PANTHER" id="PTHR33744">
    <property type="entry name" value="CARBOHYDRATE DIACID REGULATOR"/>
    <property type="match status" value="1"/>
</dbReference>
<dbReference type="Proteomes" id="UP001500124">
    <property type="component" value="Unassembled WGS sequence"/>
</dbReference>
<dbReference type="InterPro" id="IPR025751">
    <property type="entry name" value="RsbRD_N_dom"/>
</dbReference>
<evidence type="ECO:0000256" key="1">
    <source>
        <dbReference type="ARBA" id="ARBA00006754"/>
    </source>
</evidence>
<accession>A0ABP9KE42</accession>
<dbReference type="InterPro" id="IPR051448">
    <property type="entry name" value="CdaR-like_regulators"/>
</dbReference>
<dbReference type="EMBL" id="BAABKC010000037">
    <property type="protein sequence ID" value="GAA5054012.1"/>
    <property type="molecule type" value="Genomic_DNA"/>
</dbReference>
<feature type="compositionally biased region" description="Low complexity" evidence="2">
    <location>
        <begin position="400"/>
        <end position="414"/>
    </location>
</feature>
<dbReference type="Pfam" id="PF14361">
    <property type="entry name" value="RsbRD_N"/>
    <property type="match status" value="1"/>
</dbReference>
<evidence type="ECO:0000256" key="2">
    <source>
        <dbReference type="SAM" id="MobiDB-lite"/>
    </source>
</evidence>
<keyword evidence="7" id="KW-1185">Reference proteome</keyword>
<evidence type="ECO:0000313" key="7">
    <source>
        <dbReference type="Proteomes" id="UP001500124"/>
    </source>
</evidence>
<comment type="caution">
    <text evidence="6">The sequence shown here is derived from an EMBL/GenBank/DDBJ whole genome shotgun (WGS) entry which is preliminary data.</text>
</comment>
<comment type="similarity">
    <text evidence="1">Belongs to the CdaR family.</text>
</comment>
<evidence type="ECO:0000259" key="3">
    <source>
        <dbReference type="Pfam" id="PF13556"/>
    </source>
</evidence>
<dbReference type="Pfam" id="PF17853">
    <property type="entry name" value="GGDEF_2"/>
    <property type="match status" value="1"/>
</dbReference>
<dbReference type="InterPro" id="IPR025736">
    <property type="entry name" value="PucR_C-HTH_dom"/>
</dbReference>
<sequence>MDLSDVAAALQSRLAELGERMALRIRASVDPYDDESLVPLDSLCRSCAANADLVLTHLSRRGVPDTGSARETGRVRAEQGVPLADTLHAYRIGSELLWTEILLEARKRPEVSDDLLVSESAGVWALFGRYAEAVAAAYRERAAELTSHVRARRSALAQALFTGVVTDRTLWEAARELGLPEHGPYAVAVAEGGAAGGEPPEGERGERGARDALLQARLPFVREALAGQHVALIALPGAAAEDTCLRILRRTGARVGLSPCFPSLRDTPQALRFARRALSVLEGTGPGVVRFDDDPLAMVVSAAAPEAAHLVEVVLRPVLGLPTAERSRLLRTLEHWFAAAGSAAGAARSLFVHPNTVRYRLRRVEELTGRSLSDPRATADIRAALLAVRPSGAGSGGPHGPSAPTAASPASGEG</sequence>
<feature type="domain" description="RsbT co-antagonist protein RsbRD N-terminal" evidence="4">
    <location>
        <begin position="16"/>
        <end position="153"/>
    </location>
</feature>
<gene>
    <name evidence="6" type="ORF">GCM10023336_24880</name>
</gene>
<dbReference type="Pfam" id="PF13556">
    <property type="entry name" value="HTH_30"/>
    <property type="match status" value="1"/>
</dbReference>
<proteinExistence type="inferred from homology"/>
<evidence type="ECO:0000313" key="6">
    <source>
        <dbReference type="EMBL" id="GAA5054012.1"/>
    </source>
</evidence>
<name>A0ABP9KE42_9ACTN</name>
<evidence type="ECO:0000259" key="4">
    <source>
        <dbReference type="Pfam" id="PF14361"/>
    </source>
</evidence>
<dbReference type="Gene3D" id="1.10.10.2840">
    <property type="entry name" value="PucR C-terminal helix-turn-helix domain"/>
    <property type="match status" value="1"/>
</dbReference>
<dbReference type="InterPro" id="IPR041522">
    <property type="entry name" value="CdaR_GGDEF"/>
</dbReference>
<feature type="region of interest" description="Disordered" evidence="2">
    <location>
        <begin position="390"/>
        <end position="414"/>
    </location>
</feature>
<dbReference type="InterPro" id="IPR042070">
    <property type="entry name" value="PucR_C-HTH_sf"/>
</dbReference>